<keyword evidence="2" id="KW-1185">Reference proteome</keyword>
<gene>
    <name evidence="1" type="ORF">Pfra01_003014600</name>
</gene>
<dbReference type="OrthoDB" id="125406at2759"/>
<comment type="caution">
    <text evidence="1">The sequence shown here is derived from an EMBL/GenBank/DDBJ whole genome shotgun (WGS) entry which is preliminary data.</text>
</comment>
<dbReference type="AlphaFoldDB" id="A0A9W6YPH6"/>
<accession>A0A9W6YPH6</accession>
<evidence type="ECO:0000313" key="2">
    <source>
        <dbReference type="Proteomes" id="UP001165121"/>
    </source>
</evidence>
<dbReference type="EMBL" id="BSXT01019009">
    <property type="protein sequence ID" value="GMG17415.1"/>
    <property type="molecule type" value="Genomic_DNA"/>
</dbReference>
<evidence type="ECO:0000313" key="1">
    <source>
        <dbReference type="EMBL" id="GMG17415.1"/>
    </source>
</evidence>
<organism evidence="1 2">
    <name type="scientific">Phytophthora fragariaefolia</name>
    <dbReference type="NCBI Taxonomy" id="1490495"/>
    <lineage>
        <taxon>Eukaryota</taxon>
        <taxon>Sar</taxon>
        <taxon>Stramenopiles</taxon>
        <taxon>Oomycota</taxon>
        <taxon>Peronosporomycetes</taxon>
        <taxon>Peronosporales</taxon>
        <taxon>Peronosporaceae</taxon>
        <taxon>Phytophthora</taxon>
    </lineage>
</organism>
<name>A0A9W6YPH6_9STRA</name>
<reference evidence="1" key="1">
    <citation type="submission" date="2023-04" db="EMBL/GenBank/DDBJ databases">
        <title>Phytophthora fragariaefolia NBRC 109709.</title>
        <authorList>
            <person name="Ichikawa N."/>
            <person name="Sato H."/>
            <person name="Tonouchi N."/>
        </authorList>
    </citation>
    <scope>NUCLEOTIDE SEQUENCE</scope>
    <source>
        <strain evidence="1">NBRC 109709</strain>
    </source>
</reference>
<proteinExistence type="predicted"/>
<protein>
    <submittedName>
        <fullName evidence="1">Unnamed protein product</fullName>
    </submittedName>
</protein>
<sequence>MALATWCWGPHLHQDFNYPLVVCWSDKVSAVSWTHRLHSNNAFTQEINRAVGLAEAVFRFRLSDRHLPGAINRMADAGSFRGARFKCPRIGGDSTRTSPRIAVQITGQVVPQEIPVILEAVVVVVCRHGVPCVASERPDCRITTACSLRGVLLSTRKWVIRLQRQLPTDHSPKTCAIAWYHRWELGFNIRLPTHHAMAIKGIQRLQPSPQPKQPITFPMLRVLHQQLDLAHDHVLWGATVMGFFLLLKHSEYLRAGAHQYQFAIRRSDVCFYDRQGRRCELMQTVRGVQINFRGGKNDEAGVDVSWSLATSTISWCCPVRAVWYLVNHHHSVSHNPDELLCKVQSDKYLQVRDVNQRIKDATSITGQGL</sequence>
<dbReference type="Proteomes" id="UP001165121">
    <property type="component" value="Unassembled WGS sequence"/>
</dbReference>